<dbReference type="PATRIC" id="fig|172049.5.peg.445"/>
<comment type="caution">
    <text evidence="1">The sequence shown here is derived from an EMBL/GenBank/DDBJ whole genome shotgun (WGS) entry which is preliminary data.</text>
</comment>
<name>A0A124FFN7_9EURY</name>
<evidence type="ECO:0000313" key="2">
    <source>
        <dbReference type="Proteomes" id="UP000053911"/>
    </source>
</evidence>
<protein>
    <submittedName>
        <fullName evidence="1">Uncharacterized protein</fullName>
    </submittedName>
</protein>
<organism evidence="1 2">
    <name type="scientific">Thermococcus sibiricus</name>
    <dbReference type="NCBI Taxonomy" id="172049"/>
    <lineage>
        <taxon>Archaea</taxon>
        <taxon>Methanobacteriati</taxon>
        <taxon>Methanobacteriota</taxon>
        <taxon>Thermococci</taxon>
        <taxon>Thermococcales</taxon>
        <taxon>Thermococcaceae</taxon>
        <taxon>Thermococcus</taxon>
    </lineage>
</organism>
<sequence length="100" mass="11665">MPRITKKGVIDLKAVLVIWGVKDDILEKLPIEGHWIYGEYDFISILDFDNSGELEEFKEKLRHLIGDEKFKVYLVKYGGKNGINLNDISNEFTVKMKYKL</sequence>
<dbReference type="Proteomes" id="UP000053911">
    <property type="component" value="Unassembled WGS sequence"/>
</dbReference>
<reference evidence="2" key="1">
    <citation type="journal article" date="2015" name="MBio">
        <title>Genome-Resolved Metagenomic Analysis Reveals Roles for Candidate Phyla and Other Microbial Community Members in Biogeochemical Transformations in Oil Reservoirs.</title>
        <authorList>
            <person name="Hu P."/>
            <person name="Tom L."/>
            <person name="Singh A."/>
            <person name="Thomas B.C."/>
            <person name="Baker B.J."/>
            <person name="Piceno Y.M."/>
            <person name="Andersen G.L."/>
            <person name="Banfield J.F."/>
        </authorList>
    </citation>
    <scope>NUCLEOTIDE SEQUENCE [LARGE SCALE GENOMIC DNA]</scope>
</reference>
<dbReference type="AlphaFoldDB" id="A0A124FFN7"/>
<gene>
    <name evidence="1" type="ORF">XD54_0084</name>
</gene>
<proteinExistence type="predicted"/>
<dbReference type="RefSeq" id="WP_283217185.1">
    <property type="nucleotide sequence ID" value="NZ_LGFD01000001.1"/>
</dbReference>
<dbReference type="EMBL" id="LGFD01000001">
    <property type="protein sequence ID" value="KUK18699.1"/>
    <property type="molecule type" value="Genomic_DNA"/>
</dbReference>
<accession>A0A124FFN7</accession>
<evidence type="ECO:0000313" key="1">
    <source>
        <dbReference type="EMBL" id="KUK18699.1"/>
    </source>
</evidence>